<comment type="caution">
    <text evidence="8">Lacks conserved residue(s) required for the propagation of feature annotation.</text>
</comment>
<comment type="similarity">
    <text evidence="8">Belongs to the MobA family.</text>
</comment>
<dbReference type="OrthoDB" id="9788394at2"/>
<keyword evidence="3 8" id="KW-0479">Metal-binding</keyword>
<keyword evidence="1 8" id="KW-0963">Cytoplasm</keyword>
<feature type="binding site" evidence="8">
    <location>
        <position position="65"/>
    </location>
    <ligand>
        <name>GTP</name>
        <dbReference type="ChEBI" id="CHEBI:37565"/>
    </ligand>
</feature>
<dbReference type="GO" id="GO:0005525">
    <property type="term" value="F:GTP binding"/>
    <property type="evidence" value="ECO:0007669"/>
    <property type="project" value="UniProtKB-UniRule"/>
</dbReference>
<protein>
    <recommendedName>
        <fullName evidence="8">Probable molybdenum cofactor guanylyltransferase</fullName>
        <shortName evidence="8">MoCo guanylyltransferase</shortName>
        <ecNumber evidence="8">2.7.7.77</ecNumber>
    </recommendedName>
    <alternativeName>
        <fullName evidence="8">GTP:molybdopterin guanylyltransferase</fullName>
    </alternativeName>
    <alternativeName>
        <fullName evidence="8">Mo-MPT guanylyltransferase</fullName>
    </alternativeName>
    <alternativeName>
        <fullName evidence="8">Molybdopterin guanylyltransferase</fullName>
    </alternativeName>
    <alternativeName>
        <fullName evidence="8">Molybdopterin-guanine dinucleotide synthase</fullName>
        <shortName evidence="8">MGD synthase</shortName>
    </alternativeName>
</protein>
<keyword evidence="4 8" id="KW-0547">Nucleotide-binding</keyword>
<dbReference type="EMBL" id="FNED01000019">
    <property type="protein sequence ID" value="SDJ50249.1"/>
    <property type="molecule type" value="Genomic_DNA"/>
</dbReference>
<feature type="binding site" evidence="8">
    <location>
        <position position="18"/>
    </location>
    <ligand>
        <name>GTP</name>
        <dbReference type="ChEBI" id="CHEBI:37565"/>
    </ligand>
</feature>
<dbReference type="PANTHER" id="PTHR19136:SF81">
    <property type="entry name" value="MOLYBDENUM COFACTOR GUANYLYLTRANSFERASE"/>
    <property type="match status" value="1"/>
</dbReference>
<sequence>MEGVILAGGQSSRMGKPKELLPVEGMPLIERTRHLLIPVTDRCIIISNHPERLDMIPDEVPVYPDDIPGQGPLGGIVTAMRVATSDILFIVACDMPALTVDVVLRLYDRASMLQTEYDIIYPVWNGRAHPLCALYHRRIWPLAKTLLKDGHRRMFDLIDGGRAFAWDATPHFPTDPFCNINTVQDYNQFQKGERV</sequence>
<comment type="cofactor">
    <cofactor evidence="8">
        <name>Mg(2+)</name>
        <dbReference type="ChEBI" id="CHEBI:18420"/>
    </cofactor>
</comment>
<name>A0A0M1QDX3_ANEMI</name>
<evidence type="ECO:0000256" key="1">
    <source>
        <dbReference type="ARBA" id="ARBA00022490"/>
    </source>
</evidence>
<dbReference type="GO" id="GO:0006777">
    <property type="term" value="P:Mo-molybdopterin cofactor biosynthetic process"/>
    <property type="evidence" value="ECO:0007669"/>
    <property type="project" value="UniProtKB-KW"/>
</dbReference>
<dbReference type="GO" id="GO:0005737">
    <property type="term" value="C:cytoplasm"/>
    <property type="evidence" value="ECO:0007669"/>
    <property type="project" value="UniProtKB-SubCell"/>
</dbReference>
<dbReference type="InterPro" id="IPR025877">
    <property type="entry name" value="MobA-like_NTP_Trfase"/>
</dbReference>
<feature type="binding site" evidence="8">
    <location>
        <position position="94"/>
    </location>
    <ligand>
        <name>Mg(2+)</name>
        <dbReference type="ChEBI" id="CHEBI:18420"/>
    </ligand>
</feature>
<organism evidence="10 11">
    <name type="scientific">Aneurinibacillus migulanus</name>
    <name type="common">Bacillus migulanus</name>
    <dbReference type="NCBI Taxonomy" id="47500"/>
    <lineage>
        <taxon>Bacteria</taxon>
        <taxon>Bacillati</taxon>
        <taxon>Bacillota</taxon>
        <taxon>Bacilli</taxon>
        <taxon>Bacillales</taxon>
        <taxon>Paenibacillaceae</taxon>
        <taxon>Aneurinibacillus group</taxon>
        <taxon>Aneurinibacillus</taxon>
    </lineage>
</organism>
<dbReference type="Pfam" id="PF12804">
    <property type="entry name" value="NTP_transf_3"/>
    <property type="match status" value="1"/>
</dbReference>
<evidence type="ECO:0000259" key="9">
    <source>
        <dbReference type="Pfam" id="PF12804"/>
    </source>
</evidence>
<evidence type="ECO:0000256" key="8">
    <source>
        <dbReference type="HAMAP-Rule" id="MF_00316"/>
    </source>
</evidence>
<dbReference type="CDD" id="cd02503">
    <property type="entry name" value="MobA"/>
    <property type="match status" value="1"/>
</dbReference>
<dbReference type="AlphaFoldDB" id="A0A0M1QDX3"/>
<evidence type="ECO:0000313" key="11">
    <source>
        <dbReference type="Proteomes" id="UP000182836"/>
    </source>
</evidence>
<comment type="subcellular location">
    <subcellularLocation>
        <location evidence="8">Cytoplasm</location>
    </subcellularLocation>
</comment>
<evidence type="ECO:0000256" key="5">
    <source>
        <dbReference type="ARBA" id="ARBA00022842"/>
    </source>
</evidence>
<dbReference type="GeneID" id="42306506"/>
<dbReference type="GO" id="GO:0061603">
    <property type="term" value="F:molybdenum cofactor guanylyltransferase activity"/>
    <property type="evidence" value="ECO:0007669"/>
    <property type="project" value="UniProtKB-EC"/>
</dbReference>
<dbReference type="Proteomes" id="UP000182836">
    <property type="component" value="Unassembled WGS sequence"/>
</dbReference>
<evidence type="ECO:0000256" key="3">
    <source>
        <dbReference type="ARBA" id="ARBA00022723"/>
    </source>
</evidence>
<keyword evidence="7 8" id="KW-0501">Molybdenum cofactor biosynthesis</keyword>
<dbReference type="InterPro" id="IPR013482">
    <property type="entry name" value="Molybde_CF_guanTrfase"/>
</dbReference>
<keyword evidence="5 8" id="KW-0460">Magnesium</keyword>
<dbReference type="InterPro" id="IPR029044">
    <property type="entry name" value="Nucleotide-diphossugar_trans"/>
</dbReference>
<comment type="catalytic activity">
    <reaction evidence="8">
        <text>Mo-molybdopterin + GTP + H(+) = Mo-molybdopterin guanine dinucleotide + diphosphate</text>
        <dbReference type="Rhea" id="RHEA:34243"/>
        <dbReference type="ChEBI" id="CHEBI:15378"/>
        <dbReference type="ChEBI" id="CHEBI:33019"/>
        <dbReference type="ChEBI" id="CHEBI:37565"/>
        <dbReference type="ChEBI" id="CHEBI:71302"/>
        <dbReference type="ChEBI" id="CHEBI:71310"/>
        <dbReference type="EC" id="2.7.7.77"/>
    </reaction>
</comment>
<keyword evidence="6 8" id="KW-0342">GTP-binding</keyword>
<comment type="domain">
    <text evidence="8">The N-terminal domain determines nucleotide recognition and specific binding, while the C-terminal domain determines the specific binding to the target protein.</text>
</comment>
<gene>
    <name evidence="8" type="primary">mobA</name>
    <name evidence="10" type="ORF">SAMN04487909_11947</name>
</gene>
<evidence type="ECO:0000256" key="4">
    <source>
        <dbReference type="ARBA" id="ARBA00022741"/>
    </source>
</evidence>
<evidence type="ECO:0000256" key="2">
    <source>
        <dbReference type="ARBA" id="ARBA00022679"/>
    </source>
</evidence>
<feature type="binding site" evidence="8">
    <location>
        <begin position="6"/>
        <end position="8"/>
    </location>
    <ligand>
        <name>GTP</name>
        <dbReference type="ChEBI" id="CHEBI:37565"/>
    </ligand>
</feature>
<dbReference type="Gene3D" id="3.90.550.10">
    <property type="entry name" value="Spore Coat Polysaccharide Biosynthesis Protein SpsA, Chain A"/>
    <property type="match status" value="1"/>
</dbReference>
<evidence type="ECO:0000256" key="7">
    <source>
        <dbReference type="ARBA" id="ARBA00023150"/>
    </source>
</evidence>
<proteinExistence type="inferred from homology"/>
<feature type="domain" description="MobA-like NTP transferase" evidence="9">
    <location>
        <begin position="3"/>
        <end position="155"/>
    </location>
</feature>
<dbReference type="RefSeq" id="WP_052520840.1">
    <property type="nucleotide sequence ID" value="NZ_BJOA01000112.1"/>
</dbReference>
<comment type="function">
    <text evidence="8">Transfers a GMP moiety from GTP to Mo-molybdopterin (Mo-MPT) cofactor (Moco or molybdenum cofactor) to form Mo-molybdopterin guanine dinucleotide (Mo-MGD) cofactor.</text>
</comment>
<evidence type="ECO:0000313" key="10">
    <source>
        <dbReference type="EMBL" id="SDJ50249.1"/>
    </source>
</evidence>
<dbReference type="SUPFAM" id="SSF53448">
    <property type="entry name" value="Nucleotide-diphospho-sugar transferases"/>
    <property type="match status" value="1"/>
</dbReference>
<keyword evidence="2 8" id="KW-0808">Transferase</keyword>
<evidence type="ECO:0000256" key="6">
    <source>
        <dbReference type="ARBA" id="ARBA00023134"/>
    </source>
</evidence>
<dbReference type="GO" id="GO:0046872">
    <property type="term" value="F:metal ion binding"/>
    <property type="evidence" value="ECO:0007669"/>
    <property type="project" value="UniProtKB-KW"/>
</dbReference>
<feature type="binding site" evidence="8">
    <location>
        <position position="94"/>
    </location>
    <ligand>
        <name>GTP</name>
        <dbReference type="ChEBI" id="CHEBI:37565"/>
    </ligand>
</feature>
<dbReference type="HAMAP" id="MF_00316">
    <property type="entry name" value="MobA"/>
    <property type="match status" value="1"/>
</dbReference>
<dbReference type="EC" id="2.7.7.77" evidence="8"/>
<accession>A0A0M1QDX3</accession>
<reference evidence="10 11" key="1">
    <citation type="submission" date="2016-10" db="EMBL/GenBank/DDBJ databases">
        <authorList>
            <person name="de Groot N.N."/>
        </authorList>
    </citation>
    <scope>NUCLEOTIDE SEQUENCE [LARGE SCALE GENOMIC DNA]</scope>
    <source>
        <strain evidence="10 11">DSM 2895</strain>
    </source>
</reference>
<dbReference type="PANTHER" id="PTHR19136">
    <property type="entry name" value="MOLYBDENUM COFACTOR GUANYLYLTRANSFERASE"/>
    <property type="match status" value="1"/>
</dbReference>